<dbReference type="Proteomes" id="UP000887566">
    <property type="component" value="Unplaced"/>
</dbReference>
<accession>A0A914W1Z2</accession>
<proteinExistence type="predicted"/>
<keyword evidence="2" id="KW-1185">Reference proteome</keyword>
<evidence type="ECO:0000256" key="1">
    <source>
        <dbReference type="SAM" id="MobiDB-lite"/>
    </source>
</evidence>
<sequence>MAMTANGTGYDVDSTVARAGGSRRACVRHRPVRPSVTLPIAGQSRRALGGRPGVSLPPSFSLALLLHSDARTVWITVAPRRKLATDSAPCAPAVYLLKNSTRPNASDDDVARLLCSRAVSRRLVLAAVPPVNNTGHLNVVDDERASRAVRRPPTKQLSSALLSLVVRSSISGRRVPSAETVDLSGRAAWRRSAFFVTVRRRQPSSVTLAPPPPPPPSDQNRPAPLKTPAHSLLFWTSRW</sequence>
<name>A0A914W1Z2_9BILA</name>
<dbReference type="AlphaFoldDB" id="A0A914W1Z2"/>
<protein>
    <submittedName>
        <fullName evidence="3">Uncharacterized protein</fullName>
    </submittedName>
</protein>
<feature type="region of interest" description="Disordered" evidence="1">
    <location>
        <begin position="202"/>
        <end position="226"/>
    </location>
</feature>
<evidence type="ECO:0000313" key="3">
    <source>
        <dbReference type="WBParaSite" id="PSAMB.scaffold2965size20358.g19795.t1"/>
    </source>
</evidence>
<evidence type="ECO:0000313" key="2">
    <source>
        <dbReference type="Proteomes" id="UP000887566"/>
    </source>
</evidence>
<dbReference type="WBParaSite" id="PSAMB.scaffold2965size20358.g19795.t1">
    <property type="protein sequence ID" value="PSAMB.scaffold2965size20358.g19795.t1"/>
    <property type="gene ID" value="PSAMB.scaffold2965size20358.g19795"/>
</dbReference>
<reference evidence="3" key="1">
    <citation type="submission" date="2022-11" db="UniProtKB">
        <authorList>
            <consortium name="WormBaseParasite"/>
        </authorList>
    </citation>
    <scope>IDENTIFICATION</scope>
</reference>
<organism evidence="2 3">
    <name type="scientific">Plectus sambesii</name>
    <dbReference type="NCBI Taxonomy" id="2011161"/>
    <lineage>
        <taxon>Eukaryota</taxon>
        <taxon>Metazoa</taxon>
        <taxon>Ecdysozoa</taxon>
        <taxon>Nematoda</taxon>
        <taxon>Chromadorea</taxon>
        <taxon>Plectida</taxon>
        <taxon>Plectina</taxon>
        <taxon>Plectoidea</taxon>
        <taxon>Plectidae</taxon>
        <taxon>Plectus</taxon>
    </lineage>
</organism>